<gene>
    <name evidence="13" type="ORF">BRSU_2567</name>
</gene>
<evidence type="ECO:0000313" key="13">
    <source>
        <dbReference type="EMBL" id="CRF35305.1"/>
    </source>
</evidence>
<dbReference type="GO" id="GO:0061710">
    <property type="term" value="F:L-threonylcarbamoyladenylate synthase"/>
    <property type="evidence" value="ECO:0007669"/>
    <property type="project" value="UniProtKB-EC"/>
</dbReference>
<evidence type="ECO:0000259" key="12">
    <source>
        <dbReference type="Pfam" id="PF01300"/>
    </source>
</evidence>
<dbReference type="InterPro" id="IPR017945">
    <property type="entry name" value="DHBP_synth_RibB-like_a/b_dom"/>
</dbReference>
<evidence type="ECO:0000256" key="9">
    <source>
        <dbReference type="ARBA" id="ARBA00022840"/>
    </source>
</evidence>
<keyword evidence="7" id="KW-0548">Nucleotidyltransferase</keyword>
<evidence type="ECO:0000256" key="11">
    <source>
        <dbReference type="ARBA" id="ARBA00048366"/>
    </source>
</evidence>
<dbReference type="EMBL" id="CVLB01000003">
    <property type="protein sequence ID" value="CRF35305.1"/>
    <property type="molecule type" value="Genomic_DNA"/>
</dbReference>
<keyword evidence="4" id="KW-0963">Cytoplasm</keyword>
<evidence type="ECO:0000256" key="2">
    <source>
        <dbReference type="ARBA" id="ARBA00007663"/>
    </source>
</evidence>
<proteinExistence type="inferred from homology"/>
<dbReference type="InterPro" id="IPR050156">
    <property type="entry name" value="TC-AMP_synthase_SUA5"/>
</dbReference>
<feature type="domain" description="YrdC-like" evidence="12">
    <location>
        <begin position="23"/>
        <end position="192"/>
    </location>
</feature>
<dbReference type="Gene3D" id="3.90.870.10">
    <property type="entry name" value="DHBP synthase"/>
    <property type="match status" value="1"/>
</dbReference>
<dbReference type="GO" id="GO:0005737">
    <property type="term" value="C:cytoplasm"/>
    <property type="evidence" value="ECO:0007669"/>
    <property type="project" value="UniProtKB-SubCell"/>
</dbReference>
<dbReference type="Proteomes" id="UP000043763">
    <property type="component" value="Unassembled WGS sequence"/>
</dbReference>
<accession>A0A0G4KAE2</accession>
<evidence type="ECO:0000256" key="6">
    <source>
        <dbReference type="ARBA" id="ARBA00022694"/>
    </source>
</evidence>
<name>A0A0G4KAE2_9SPIR</name>
<keyword evidence="8" id="KW-0547">Nucleotide-binding</keyword>
<sequence>MIINLDKNNLESIEYAANEVIKVINDGGIVVSPTDTVYGMLADAFNTDAVNRIYTIKDREKNKPLLILSKDLESVKKFSDKEVPDIIKNNIPGELTFIVPLLEELKNKFSYLKDTVALRIPNDKYMQLILKATNPLVAPSANPSGYGVILDGNKLAELYKDKADLIVNAGVLENKMPSTLYDCLENKVLRQGSVHLDI</sequence>
<evidence type="ECO:0000256" key="1">
    <source>
        <dbReference type="ARBA" id="ARBA00004496"/>
    </source>
</evidence>
<protein>
    <recommendedName>
        <fullName evidence="10">L-threonylcarbamoyladenylate synthase</fullName>
        <ecNumber evidence="3">2.7.7.87</ecNumber>
    </recommendedName>
    <alternativeName>
        <fullName evidence="10">L-threonylcarbamoyladenylate synthase</fullName>
    </alternativeName>
</protein>
<organism evidence="13 14">
    <name type="scientific">Brachyspira suanatina</name>
    <dbReference type="NCBI Taxonomy" id="381802"/>
    <lineage>
        <taxon>Bacteria</taxon>
        <taxon>Pseudomonadati</taxon>
        <taxon>Spirochaetota</taxon>
        <taxon>Spirochaetia</taxon>
        <taxon>Brachyspirales</taxon>
        <taxon>Brachyspiraceae</taxon>
        <taxon>Brachyspira</taxon>
    </lineage>
</organism>
<dbReference type="InterPro" id="IPR006070">
    <property type="entry name" value="Sua5-like_dom"/>
</dbReference>
<evidence type="ECO:0000313" key="14">
    <source>
        <dbReference type="Proteomes" id="UP000043763"/>
    </source>
</evidence>
<evidence type="ECO:0000256" key="8">
    <source>
        <dbReference type="ARBA" id="ARBA00022741"/>
    </source>
</evidence>
<evidence type="ECO:0000256" key="3">
    <source>
        <dbReference type="ARBA" id="ARBA00012584"/>
    </source>
</evidence>
<evidence type="ECO:0000256" key="4">
    <source>
        <dbReference type="ARBA" id="ARBA00022490"/>
    </source>
</evidence>
<dbReference type="GO" id="GO:0000049">
    <property type="term" value="F:tRNA binding"/>
    <property type="evidence" value="ECO:0007669"/>
    <property type="project" value="TreeGrafter"/>
</dbReference>
<keyword evidence="5" id="KW-0808">Transferase</keyword>
<dbReference type="GO" id="GO:0003725">
    <property type="term" value="F:double-stranded RNA binding"/>
    <property type="evidence" value="ECO:0007669"/>
    <property type="project" value="InterPro"/>
</dbReference>
<dbReference type="AlphaFoldDB" id="A0A0G4KAE2"/>
<reference evidence="14" key="1">
    <citation type="submission" date="2015-04" db="EMBL/GenBank/DDBJ databases">
        <authorList>
            <person name="Mushtaq Mamoona"/>
        </authorList>
    </citation>
    <scope>NUCLEOTIDE SEQUENCE [LARGE SCALE GENOMIC DNA]</scope>
    <source>
        <strain evidence="14">AN4859/03</strain>
    </source>
</reference>
<evidence type="ECO:0000256" key="10">
    <source>
        <dbReference type="ARBA" id="ARBA00029774"/>
    </source>
</evidence>
<dbReference type="EC" id="2.7.7.87" evidence="3"/>
<dbReference type="OrthoDB" id="9814580at2"/>
<evidence type="ECO:0000256" key="5">
    <source>
        <dbReference type="ARBA" id="ARBA00022679"/>
    </source>
</evidence>
<dbReference type="GO" id="GO:0005524">
    <property type="term" value="F:ATP binding"/>
    <property type="evidence" value="ECO:0007669"/>
    <property type="project" value="UniProtKB-KW"/>
</dbReference>
<dbReference type="GO" id="GO:0008033">
    <property type="term" value="P:tRNA processing"/>
    <property type="evidence" value="ECO:0007669"/>
    <property type="project" value="UniProtKB-KW"/>
</dbReference>
<dbReference type="SUPFAM" id="SSF55821">
    <property type="entry name" value="YrdC/RibB"/>
    <property type="match status" value="1"/>
</dbReference>
<keyword evidence="9" id="KW-0067">ATP-binding</keyword>
<comment type="similarity">
    <text evidence="2">Belongs to the SUA5 family.</text>
</comment>
<comment type="subcellular location">
    <subcellularLocation>
        <location evidence="1">Cytoplasm</location>
    </subcellularLocation>
</comment>
<dbReference type="PANTHER" id="PTHR17490">
    <property type="entry name" value="SUA5"/>
    <property type="match status" value="1"/>
</dbReference>
<dbReference type="PANTHER" id="PTHR17490:SF16">
    <property type="entry name" value="THREONYLCARBAMOYL-AMP SYNTHASE"/>
    <property type="match status" value="1"/>
</dbReference>
<dbReference type="RefSeq" id="WP_048595961.1">
    <property type="nucleotide sequence ID" value="NZ_CVLB01000003.1"/>
</dbReference>
<keyword evidence="6" id="KW-0819">tRNA processing</keyword>
<keyword evidence="14" id="KW-1185">Reference proteome</keyword>
<dbReference type="NCBIfam" id="TIGR00057">
    <property type="entry name" value="L-threonylcarbamoyladenylate synthase"/>
    <property type="match status" value="1"/>
</dbReference>
<evidence type="ECO:0000256" key="7">
    <source>
        <dbReference type="ARBA" id="ARBA00022695"/>
    </source>
</evidence>
<comment type="catalytic activity">
    <reaction evidence="11">
        <text>L-threonine + hydrogencarbonate + ATP = L-threonylcarbamoyladenylate + diphosphate + H2O</text>
        <dbReference type="Rhea" id="RHEA:36407"/>
        <dbReference type="ChEBI" id="CHEBI:15377"/>
        <dbReference type="ChEBI" id="CHEBI:17544"/>
        <dbReference type="ChEBI" id="CHEBI:30616"/>
        <dbReference type="ChEBI" id="CHEBI:33019"/>
        <dbReference type="ChEBI" id="CHEBI:57926"/>
        <dbReference type="ChEBI" id="CHEBI:73682"/>
        <dbReference type="EC" id="2.7.7.87"/>
    </reaction>
</comment>
<dbReference type="Pfam" id="PF01300">
    <property type="entry name" value="Sua5_yciO_yrdC"/>
    <property type="match status" value="1"/>
</dbReference>
<dbReference type="GO" id="GO:0006450">
    <property type="term" value="P:regulation of translational fidelity"/>
    <property type="evidence" value="ECO:0007669"/>
    <property type="project" value="TreeGrafter"/>
</dbReference>